<proteinExistence type="predicted"/>
<organism evidence="1 2">
    <name type="scientific">Saponaria officinalis</name>
    <name type="common">Common soapwort</name>
    <name type="synonym">Lychnis saponaria</name>
    <dbReference type="NCBI Taxonomy" id="3572"/>
    <lineage>
        <taxon>Eukaryota</taxon>
        <taxon>Viridiplantae</taxon>
        <taxon>Streptophyta</taxon>
        <taxon>Embryophyta</taxon>
        <taxon>Tracheophyta</taxon>
        <taxon>Spermatophyta</taxon>
        <taxon>Magnoliopsida</taxon>
        <taxon>eudicotyledons</taxon>
        <taxon>Gunneridae</taxon>
        <taxon>Pentapetalae</taxon>
        <taxon>Caryophyllales</taxon>
        <taxon>Caryophyllaceae</taxon>
        <taxon>Caryophylleae</taxon>
        <taxon>Saponaria</taxon>
    </lineage>
</organism>
<dbReference type="Proteomes" id="UP001443914">
    <property type="component" value="Unassembled WGS sequence"/>
</dbReference>
<evidence type="ECO:0000313" key="2">
    <source>
        <dbReference type="Proteomes" id="UP001443914"/>
    </source>
</evidence>
<sequence>MHHISIKLPRTPQKQMTSIHGNHIAQHFIRIRIHRKTNLHLFCNLNLLLVIKPMQSIRFRIRCSKQAQPGNHLAQCYIRATGTIDNHATPLVSDLAFGIEKLSFLFRITRISFGMQGPKN</sequence>
<dbReference type="AlphaFoldDB" id="A0AAW1J749"/>
<dbReference type="EMBL" id="JBDFQZ010000008">
    <property type="protein sequence ID" value="KAK9698051.1"/>
    <property type="molecule type" value="Genomic_DNA"/>
</dbReference>
<protein>
    <submittedName>
        <fullName evidence="1">Uncharacterized protein</fullName>
    </submittedName>
</protein>
<evidence type="ECO:0000313" key="1">
    <source>
        <dbReference type="EMBL" id="KAK9698051.1"/>
    </source>
</evidence>
<gene>
    <name evidence="1" type="ORF">RND81_08G079200</name>
</gene>
<reference evidence="1" key="1">
    <citation type="submission" date="2024-03" db="EMBL/GenBank/DDBJ databases">
        <title>WGS assembly of Saponaria officinalis var. Norfolk2.</title>
        <authorList>
            <person name="Jenkins J."/>
            <person name="Shu S."/>
            <person name="Grimwood J."/>
            <person name="Barry K."/>
            <person name="Goodstein D."/>
            <person name="Schmutz J."/>
            <person name="Leebens-Mack J."/>
            <person name="Osbourn A."/>
        </authorList>
    </citation>
    <scope>NUCLEOTIDE SEQUENCE [LARGE SCALE GENOMIC DNA]</scope>
    <source>
        <strain evidence="1">JIC</strain>
    </source>
</reference>
<name>A0AAW1J749_SAPOF</name>
<accession>A0AAW1J749</accession>
<comment type="caution">
    <text evidence="1">The sequence shown here is derived from an EMBL/GenBank/DDBJ whole genome shotgun (WGS) entry which is preliminary data.</text>
</comment>
<keyword evidence="2" id="KW-1185">Reference proteome</keyword>